<dbReference type="PANTHER" id="PTHR37467:SF1">
    <property type="entry name" value="EXPORTED CALCIUM-BINDING GLYCOPROTEIN"/>
    <property type="match status" value="1"/>
</dbReference>
<feature type="region of interest" description="Disordered" evidence="5">
    <location>
        <begin position="147"/>
        <end position="221"/>
    </location>
</feature>
<protein>
    <submittedName>
        <fullName evidence="7">Uncharacterized protein</fullName>
    </submittedName>
</protein>
<dbReference type="PANTHER" id="PTHR37467">
    <property type="entry name" value="EXPORTED CALCIUM-BINDING GLYCOPROTEIN-RELATED"/>
    <property type="match status" value="1"/>
</dbReference>
<dbReference type="STRING" id="1802410.A3H75_02745"/>
<evidence type="ECO:0000256" key="4">
    <source>
        <dbReference type="ARBA" id="ARBA00022837"/>
    </source>
</evidence>
<reference evidence="7 8" key="1">
    <citation type="journal article" date="2016" name="Nat. Commun.">
        <title>Thousands of microbial genomes shed light on interconnected biogeochemical processes in an aquifer system.</title>
        <authorList>
            <person name="Anantharaman K."/>
            <person name="Brown C.T."/>
            <person name="Hug L.A."/>
            <person name="Sharon I."/>
            <person name="Castelle C.J."/>
            <person name="Probst A.J."/>
            <person name="Thomas B.C."/>
            <person name="Singh A."/>
            <person name="Wilkins M.J."/>
            <person name="Karaoz U."/>
            <person name="Brodie E.L."/>
            <person name="Williams K.H."/>
            <person name="Hubbard S.S."/>
            <person name="Banfield J.F."/>
        </authorList>
    </citation>
    <scope>NUCLEOTIDE SEQUENCE [LARGE SCALE GENOMIC DNA]</scope>
</reference>
<evidence type="ECO:0000313" key="8">
    <source>
        <dbReference type="Proteomes" id="UP000176678"/>
    </source>
</evidence>
<keyword evidence="6" id="KW-1133">Transmembrane helix</keyword>
<feature type="compositionally biased region" description="Acidic residues" evidence="5">
    <location>
        <begin position="167"/>
        <end position="177"/>
    </location>
</feature>
<evidence type="ECO:0000256" key="5">
    <source>
        <dbReference type="SAM" id="MobiDB-lite"/>
    </source>
</evidence>
<dbReference type="Pfam" id="PF18884">
    <property type="entry name" value="TSP3_bac"/>
    <property type="match status" value="2"/>
</dbReference>
<comment type="subcellular location">
    <subcellularLocation>
        <location evidence="1">Secreted</location>
    </subcellularLocation>
</comment>
<accession>A0A1F7VDZ0</accession>
<evidence type="ECO:0000256" key="2">
    <source>
        <dbReference type="ARBA" id="ARBA00022525"/>
    </source>
</evidence>
<sequence length="221" mass="23369">MFDKPLQPNNGAPIGSPPSKADGGEGGQAPPVNEADVVVTGHPILDKPTALESGRLQAPSAPPSPPSLQPSVASSPPAQLSGPMLHPTKSNKIKWVILAVVLVALLGALGVWVYLLNRPSDDKKEIVIPSKVEAVVPVEPVDVDTDKDALMDSREKELGTDKNNPDSDFDGLTDNEEVTLWNTDPLIDDTDKDGYKDGDEVGNGYNPAGPGRLFNINDTNL</sequence>
<organism evidence="7 8">
    <name type="scientific">Candidatus Uhrbacteria bacterium RIFCSPLOWO2_02_FULL_51_9</name>
    <dbReference type="NCBI Taxonomy" id="1802410"/>
    <lineage>
        <taxon>Bacteria</taxon>
        <taxon>Candidatus Uhriibacteriota</taxon>
    </lineage>
</organism>
<evidence type="ECO:0000256" key="3">
    <source>
        <dbReference type="ARBA" id="ARBA00022729"/>
    </source>
</evidence>
<feature type="compositionally biased region" description="Basic and acidic residues" evidence="5">
    <location>
        <begin position="147"/>
        <end position="165"/>
    </location>
</feature>
<keyword evidence="4" id="KW-0106">Calcium</keyword>
<gene>
    <name evidence="7" type="ORF">A3H75_02745</name>
</gene>
<keyword evidence="6" id="KW-0812">Transmembrane</keyword>
<dbReference type="EMBL" id="MGES01000030">
    <property type="protein sequence ID" value="OGL88729.1"/>
    <property type="molecule type" value="Genomic_DNA"/>
</dbReference>
<comment type="caution">
    <text evidence="7">The sequence shown here is derived from an EMBL/GenBank/DDBJ whole genome shotgun (WGS) entry which is preliminary data.</text>
</comment>
<keyword evidence="2" id="KW-0964">Secreted</keyword>
<evidence type="ECO:0000313" key="7">
    <source>
        <dbReference type="EMBL" id="OGL88729.1"/>
    </source>
</evidence>
<name>A0A1F7VDZ0_9BACT</name>
<evidence type="ECO:0000256" key="1">
    <source>
        <dbReference type="ARBA" id="ARBA00004613"/>
    </source>
</evidence>
<dbReference type="InterPro" id="IPR053180">
    <property type="entry name" value="Ca-binding_acidic-repeat"/>
</dbReference>
<feature type="region of interest" description="Disordered" evidence="5">
    <location>
        <begin position="1"/>
        <end position="85"/>
    </location>
</feature>
<feature type="compositionally biased region" description="Low complexity" evidence="5">
    <location>
        <begin position="69"/>
        <end position="81"/>
    </location>
</feature>
<dbReference type="AlphaFoldDB" id="A0A1F7VDZ0"/>
<proteinExistence type="predicted"/>
<keyword evidence="6" id="KW-0472">Membrane</keyword>
<dbReference type="Proteomes" id="UP000176678">
    <property type="component" value="Unassembled WGS sequence"/>
</dbReference>
<feature type="transmembrane region" description="Helical" evidence="6">
    <location>
        <begin position="95"/>
        <end position="115"/>
    </location>
</feature>
<keyword evidence="3" id="KW-0732">Signal</keyword>
<dbReference type="InterPro" id="IPR059100">
    <property type="entry name" value="TSP3_bac"/>
</dbReference>
<evidence type="ECO:0000256" key="6">
    <source>
        <dbReference type="SAM" id="Phobius"/>
    </source>
</evidence>